<dbReference type="InterPro" id="IPR028889">
    <property type="entry name" value="USP"/>
</dbReference>
<feature type="region of interest" description="Disordered" evidence="8">
    <location>
        <begin position="526"/>
        <end position="741"/>
    </location>
</feature>
<feature type="compositionally biased region" description="Polar residues" evidence="8">
    <location>
        <begin position="632"/>
        <end position="648"/>
    </location>
</feature>
<dbReference type="EC" id="3.4.19.12" evidence="3"/>
<evidence type="ECO:0000256" key="4">
    <source>
        <dbReference type="ARBA" id="ARBA00022670"/>
    </source>
</evidence>
<evidence type="ECO:0000256" key="1">
    <source>
        <dbReference type="ARBA" id="ARBA00000707"/>
    </source>
</evidence>
<dbReference type="InterPro" id="IPR018200">
    <property type="entry name" value="USP_CS"/>
</dbReference>
<evidence type="ECO:0000256" key="3">
    <source>
        <dbReference type="ARBA" id="ARBA00012759"/>
    </source>
</evidence>
<protein>
    <recommendedName>
        <fullName evidence="3">ubiquitinyl hydrolase 1</fullName>
        <ecNumber evidence="3">3.4.19.12</ecNumber>
    </recommendedName>
</protein>
<organism evidence="10 11">
    <name type="scientific">Dispira parvispora</name>
    <dbReference type="NCBI Taxonomy" id="1520584"/>
    <lineage>
        <taxon>Eukaryota</taxon>
        <taxon>Fungi</taxon>
        <taxon>Fungi incertae sedis</taxon>
        <taxon>Zoopagomycota</taxon>
        <taxon>Kickxellomycotina</taxon>
        <taxon>Dimargaritomycetes</taxon>
        <taxon>Dimargaritales</taxon>
        <taxon>Dimargaritaceae</taxon>
        <taxon>Dispira</taxon>
    </lineage>
</organism>
<feature type="region of interest" description="Disordered" evidence="8">
    <location>
        <begin position="490"/>
        <end position="510"/>
    </location>
</feature>
<keyword evidence="7" id="KW-0788">Thiol protease</keyword>
<dbReference type="SUPFAM" id="SSF54001">
    <property type="entry name" value="Cysteine proteinases"/>
    <property type="match status" value="1"/>
</dbReference>
<evidence type="ECO:0000256" key="7">
    <source>
        <dbReference type="ARBA" id="ARBA00022807"/>
    </source>
</evidence>
<evidence type="ECO:0000256" key="6">
    <source>
        <dbReference type="ARBA" id="ARBA00022801"/>
    </source>
</evidence>
<comment type="similarity">
    <text evidence="2">Belongs to the peptidase C19 family.</text>
</comment>
<proteinExistence type="inferred from homology"/>
<keyword evidence="6" id="KW-0378">Hydrolase</keyword>
<evidence type="ECO:0000256" key="8">
    <source>
        <dbReference type="SAM" id="MobiDB-lite"/>
    </source>
</evidence>
<dbReference type="CDD" id="cd02674">
    <property type="entry name" value="Peptidase_C19R"/>
    <property type="match status" value="1"/>
</dbReference>
<feature type="region of interest" description="Disordered" evidence="8">
    <location>
        <begin position="59"/>
        <end position="96"/>
    </location>
</feature>
<dbReference type="InterPro" id="IPR050185">
    <property type="entry name" value="Ub_carboxyl-term_hydrolase"/>
</dbReference>
<dbReference type="GO" id="GO:0006508">
    <property type="term" value="P:proteolysis"/>
    <property type="evidence" value="ECO:0007669"/>
    <property type="project" value="UniProtKB-KW"/>
</dbReference>
<keyword evidence="5" id="KW-0833">Ubl conjugation pathway</keyword>
<dbReference type="EMBL" id="JANBPY010001147">
    <property type="protein sequence ID" value="KAJ1961388.1"/>
    <property type="molecule type" value="Genomic_DNA"/>
</dbReference>
<dbReference type="OrthoDB" id="952271at2759"/>
<dbReference type="PROSITE" id="PS00973">
    <property type="entry name" value="USP_2"/>
    <property type="match status" value="1"/>
</dbReference>
<reference evidence="10" key="1">
    <citation type="submission" date="2022-07" db="EMBL/GenBank/DDBJ databases">
        <title>Phylogenomic reconstructions and comparative analyses of Kickxellomycotina fungi.</title>
        <authorList>
            <person name="Reynolds N.K."/>
            <person name="Stajich J.E."/>
            <person name="Barry K."/>
            <person name="Grigoriev I.V."/>
            <person name="Crous P."/>
            <person name="Smith M.E."/>
        </authorList>
    </citation>
    <scope>NUCLEOTIDE SEQUENCE</scope>
    <source>
        <strain evidence="10">RSA 1196</strain>
    </source>
</reference>
<dbReference type="Pfam" id="PF00443">
    <property type="entry name" value="UCH"/>
    <property type="match status" value="1"/>
</dbReference>
<gene>
    <name evidence="10" type="ORF">IWQ62_003888</name>
</gene>
<dbReference type="InterPro" id="IPR001394">
    <property type="entry name" value="Peptidase_C19_UCH"/>
</dbReference>
<feature type="domain" description="USP" evidence="9">
    <location>
        <begin position="1"/>
        <end position="470"/>
    </location>
</feature>
<evidence type="ECO:0000259" key="9">
    <source>
        <dbReference type="PROSITE" id="PS50235"/>
    </source>
</evidence>
<feature type="compositionally biased region" description="Low complexity" evidence="8">
    <location>
        <begin position="600"/>
        <end position="613"/>
    </location>
</feature>
<dbReference type="Proteomes" id="UP001150925">
    <property type="component" value="Unassembled WGS sequence"/>
</dbReference>
<dbReference type="PANTHER" id="PTHR21646">
    <property type="entry name" value="UBIQUITIN CARBOXYL-TERMINAL HYDROLASE"/>
    <property type="match status" value="1"/>
</dbReference>
<dbReference type="PROSITE" id="PS50235">
    <property type="entry name" value="USP_3"/>
    <property type="match status" value="1"/>
</dbReference>
<dbReference type="AlphaFoldDB" id="A0A9W8ATD3"/>
<feature type="compositionally biased region" description="Low complexity" evidence="8">
    <location>
        <begin position="675"/>
        <end position="689"/>
    </location>
</feature>
<dbReference type="InterPro" id="IPR038765">
    <property type="entry name" value="Papain-like_cys_pep_sf"/>
</dbReference>
<keyword evidence="4" id="KW-0645">Protease</keyword>
<dbReference type="PANTHER" id="PTHR21646:SF24">
    <property type="entry name" value="UBIQUITIN CARBOXYL-TERMINAL HYDROLASE"/>
    <property type="match status" value="1"/>
</dbReference>
<evidence type="ECO:0000256" key="5">
    <source>
        <dbReference type="ARBA" id="ARBA00022786"/>
    </source>
</evidence>
<evidence type="ECO:0000313" key="11">
    <source>
        <dbReference type="Proteomes" id="UP001150925"/>
    </source>
</evidence>
<dbReference type="GO" id="GO:0016579">
    <property type="term" value="P:protein deubiquitination"/>
    <property type="evidence" value="ECO:0007669"/>
    <property type="project" value="InterPro"/>
</dbReference>
<feature type="compositionally biased region" description="Polar residues" evidence="8">
    <location>
        <begin position="490"/>
        <end position="504"/>
    </location>
</feature>
<name>A0A9W8ATD3_9FUNG</name>
<evidence type="ECO:0000313" key="10">
    <source>
        <dbReference type="EMBL" id="KAJ1961388.1"/>
    </source>
</evidence>
<keyword evidence="11" id="KW-1185">Reference proteome</keyword>
<feature type="compositionally biased region" description="Low complexity" evidence="8">
    <location>
        <begin position="59"/>
        <end position="72"/>
    </location>
</feature>
<dbReference type="GO" id="GO:0004843">
    <property type="term" value="F:cysteine-type deubiquitinase activity"/>
    <property type="evidence" value="ECO:0007669"/>
    <property type="project" value="UniProtKB-EC"/>
</dbReference>
<comment type="caution">
    <text evidence="10">The sequence shown here is derived from an EMBL/GenBank/DDBJ whole genome shotgun (WGS) entry which is preliminary data.</text>
</comment>
<accession>A0A9W8ATD3</accession>
<evidence type="ECO:0000256" key="2">
    <source>
        <dbReference type="ARBA" id="ARBA00009085"/>
    </source>
</evidence>
<feature type="compositionally biased region" description="Polar residues" evidence="8">
    <location>
        <begin position="73"/>
        <end position="85"/>
    </location>
</feature>
<sequence>MRQLLATADVRVSEDDELSQILFEVKVAPPRTNSEEYDPVELFSNSSVSSYGLQALSTLTPSSSDSTSLGTSAVLSGRTSPSSNPELPEPTETPAYTVDTPLRITLGDTLVCQWRPAVRQLIFPDVPTMFPLTPASPESPSSQGSDHPAGRQTMELDEVAPTKPHSVHLPSYEEATGVTSTASAAVEHFDQTQVKPSPSSQSVFYVWSTWSDHDVYYHTNRQAHWISPNPLSKLDTVSPEPNAPPITTRQIVKSGPVVLTPETPGSATDYKKRLDTPLVVRPPEAEANGSAIGNSPGIARPLSLDDCLGEFIREEKLSANDSWYCPRCKTHQQAKKKVDLWRMPEILVVHLKRFSHTRTWRNKLDVNIEFPLEGLDLNRVVAHAKRTGHNHPTTESIKGEAEEESLTYDLYGVCNHFGRLGGGHYTAYAKNPQTERWYEFDDSCVRPVDANHVHDTVVTPAAYVLFYQRRRQDNKVSAAVAKVRQLVQEKSQAASLQPSPQLTATADRPLSGGFSLSGISSVSPLESYSSPQTVLPTSGYPLAGQRGGVQPWDPQESLPNEVTPWESYQPPSFTPATPPSNYSSRSSSRSFLRTASPTVSPLSSEPGSPLLSPAGNTAHDKSSPLETDAPTEPNSSHMLVSDPPSSHLTMDEDIDESINTNAGYPDSGMASDLISSHFPSTDTTTPPTSAIRQYHHQYPTAGPMSGIGAAKDPLAMDASETPYGSETNNKKHKKDVAYDLL</sequence>
<comment type="catalytic activity">
    <reaction evidence="1">
        <text>Thiol-dependent hydrolysis of ester, thioester, amide, peptide and isopeptide bonds formed by the C-terminal Gly of ubiquitin (a 76-residue protein attached to proteins as an intracellular targeting signal).</text>
        <dbReference type="EC" id="3.4.19.12"/>
    </reaction>
</comment>
<dbReference type="Gene3D" id="3.90.70.10">
    <property type="entry name" value="Cysteine proteinases"/>
    <property type="match status" value="1"/>
</dbReference>